<gene>
    <name evidence="4" type="ORF">AWC17_15675</name>
</gene>
<accession>A0A1X1YYK7</accession>
<dbReference type="OrthoDB" id="4714382at2"/>
<proteinExistence type="inferred from homology"/>
<comment type="similarity">
    <text evidence="1">Belongs to the mycobacterial PPE family.</text>
</comment>
<dbReference type="EMBL" id="LQPH01000164">
    <property type="protein sequence ID" value="ORW16162.1"/>
    <property type="molecule type" value="Genomic_DNA"/>
</dbReference>
<dbReference type="SUPFAM" id="SSF140459">
    <property type="entry name" value="PE/PPE dimer-like"/>
    <property type="match status" value="1"/>
</dbReference>
<dbReference type="AlphaFoldDB" id="A0A1X1YYK7"/>
<evidence type="ECO:0000259" key="3">
    <source>
        <dbReference type="Pfam" id="PF12484"/>
    </source>
</evidence>
<dbReference type="RefSeq" id="WP_085165386.1">
    <property type="nucleotide sequence ID" value="NZ_JACKSS010000080.1"/>
</dbReference>
<dbReference type="Proteomes" id="UP000193781">
    <property type="component" value="Unassembled WGS sequence"/>
</dbReference>
<name>A0A1X1YYK7_9MYCO</name>
<dbReference type="PANTHER" id="PTHR46766">
    <property type="entry name" value="GLUTAMINE-RICH PROTEIN 2"/>
    <property type="match status" value="1"/>
</dbReference>
<dbReference type="PANTHER" id="PTHR46766:SF1">
    <property type="entry name" value="GLUTAMINE-RICH PROTEIN 2"/>
    <property type="match status" value="1"/>
</dbReference>
<evidence type="ECO:0000313" key="5">
    <source>
        <dbReference type="Proteomes" id="UP000193781"/>
    </source>
</evidence>
<dbReference type="InterPro" id="IPR038332">
    <property type="entry name" value="PPE_sf"/>
</dbReference>
<feature type="domain" description="PPE family C-terminal" evidence="3">
    <location>
        <begin position="316"/>
        <end position="387"/>
    </location>
</feature>
<dbReference type="InterPro" id="IPR000030">
    <property type="entry name" value="PPE_dom"/>
</dbReference>
<dbReference type="InterPro" id="IPR022171">
    <property type="entry name" value="PPE_C"/>
</dbReference>
<feature type="domain" description="PPE" evidence="2">
    <location>
        <begin position="2"/>
        <end position="165"/>
    </location>
</feature>
<organism evidence="4 5">
    <name type="scientific">Mycobacterium nebraskense</name>
    <dbReference type="NCBI Taxonomy" id="244292"/>
    <lineage>
        <taxon>Bacteria</taxon>
        <taxon>Bacillati</taxon>
        <taxon>Actinomycetota</taxon>
        <taxon>Actinomycetes</taxon>
        <taxon>Mycobacteriales</taxon>
        <taxon>Mycobacteriaceae</taxon>
        <taxon>Mycobacterium</taxon>
    </lineage>
</organism>
<evidence type="ECO:0000313" key="4">
    <source>
        <dbReference type="EMBL" id="ORW16162.1"/>
    </source>
</evidence>
<dbReference type="GO" id="GO:0052572">
    <property type="term" value="P:response to host immune response"/>
    <property type="evidence" value="ECO:0007669"/>
    <property type="project" value="TreeGrafter"/>
</dbReference>
<dbReference type="FunFam" id="1.20.1260.20:FF:000001">
    <property type="entry name" value="PPE family protein PPE41"/>
    <property type="match status" value="1"/>
</dbReference>
<sequence>MDFGALPPEINSARMYFGPGAGPLLAAAASWDGLAAEVRCAATSYTSVLSSLAGGPWLGPACAAMVTAAAPYVAWLNSTAAHAEQTAAQSRAAAGAYEAAFAMTVPPPVIAANRALLMSLIATNILGQNTPAIAATEAHYGEMWAQDGAAMYGYAASSAAAASLTPFTPPQPSTNPAGVAAQGTAIAQTAGTSAATNTQAVLSQVISAVPGALQQLASPMSPPSSTSSLPSLSSALNSVNPALSSTSQVAWISAGLMSNASKMQELMPAVSSATTASGSGLAGSLASDLAGGLGSGTLGSAGLNASAAGGSGAAVSAGLGRATSIGALSIPQSWAAATPTISPAATVLSGTGLGAVPDAAGGPGGMLGGVPLGAGGAGRGGATGLVPDARFLQRPPMLPSWPTV</sequence>
<evidence type="ECO:0008006" key="6">
    <source>
        <dbReference type="Google" id="ProtNLM"/>
    </source>
</evidence>
<dbReference type="Gene3D" id="1.20.1260.20">
    <property type="entry name" value="PPE superfamily"/>
    <property type="match status" value="1"/>
</dbReference>
<comment type="caution">
    <text evidence="4">The sequence shown here is derived from an EMBL/GenBank/DDBJ whole genome shotgun (WGS) entry which is preliminary data.</text>
</comment>
<reference evidence="4 5" key="1">
    <citation type="submission" date="2016-01" db="EMBL/GenBank/DDBJ databases">
        <title>The new phylogeny of the genus Mycobacterium.</title>
        <authorList>
            <person name="Tarcisio F."/>
            <person name="Conor M."/>
            <person name="Antonella G."/>
            <person name="Elisabetta G."/>
            <person name="Giulia F.S."/>
            <person name="Sara T."/>
            <person name="Anna F."/>
            <person name="Clotilde B."/>
            <person name="Roberto B."/>
            <person name="Veronica D.S."/>
            <person name="Fabio R."/>
            <person name="Monica P."/>
            <person name="Olivier J."/>
            <person name="Enrico T."/>
            <person name="Nicola S."/>
        </authorList>
    </citation>
    <scope>NUCLEOTIDE SEQUENCE [LARGE SCALE GENOMIC DNA]</scope>
    <source>
        <strain evidence="4 5">DSM 44803</strain>
    </source>
</reference>
<evidence type="ECO:0000256" key="1">
    <source>
        <dbReference type="ARBA" id="ARBA00010652"/>
    </source>
</evidence>
<dbReference type="Pfam" id="PF00823">
    <property type="entry name" value="PPE"/>
    <property type="match status" value="1"/>
</dbReference>
<protein>
    <recommendedName>
        <fullName evidence="6">PPE family protein</fullName>
    </recommendedName>
</protein>
<dbReference type="Pfam" id="PF12484">
    <property type="entry name" value="PPE-SVP"/>
    <property type="match status" value="1"/>
</dbReference>
<keyword evidence="5" id="KW-1185">Reference proteome</keyword>
<evidence type="ECO:0000259" key="2">
    <source>
        <dbReference type="Pfam" id="PF00823"/>
    </source>
</evidence>